<name>W4FSA6_APHAT</name>
<dbReference type="EMBL" id="KI913176">
    <property type="protein sequence ID" value="ETV69518.1"/>
    <property type="molecule type" value="Genomic_DNA"/>
</dbReference>
<dbReference type="VEuPathDB" id="FungiDB:H257_14880"/>
<accession>W4FSA6</accession>
<dbReference type="GeneID" id="20816876"/>
<reference evidence="1" key="1">
    <citation type="submission" date="2013-12" db="EMBL/GenBank/DDBJ databases">
        <title>The Genome Sequence of Aphanomyces astaci APO3.</title>
        <authorList>
            <consortium name="The Broad Institute Genomics Platform"/>
            <person name="Russ C."/>
            <person name="Tyler B."/>
            <person name="van West P."/>
            <person name="Dieguez-Uribeondo J."/>
            <person name="Young S.K."/>
            <person name="Zeng Q."/>
            <person name="Gargeya S."/>
            <person name="Fitzgerald M."/>
            <person name="Abouelleil A."/>
            <person name="Alvarado L."/>
            <person name="Chapman S.B."/>
            <person name="Gainer-Dewar J."/>
            <person name="Goldberg J."/>
            <person name="Griggs A."/>
            <person name="Gujja S."/>
            <person name="Hansen M."/>
            <person name="Howarth C."/>
            <person name="Imamovic A."/>
            <person name="Ireland A."/>
            <person name="Larimer J."/>
            <person name="McCowan C."/>
            <person name="Murphy C."/>
            <person name="Pearson M."/>
            <person name="Poon T.W."/>
            <person name="Priest M."/>
            <person name="Roberts A."/>
            <person name="Saif S."/>
            <person name="Shea T."/>
            <person name="Sykes S."/>
            <person name="Wortman J."/>
            <person name="Nusbaum C."/>
            <person name="Birren B."/>
        </authorList>
    </citation>
    <scope>NUCLEOTIDE SEQUENCE [LARGE SCALE GENOMIC DNA]</scope>
    <source>
        <strain evidence="1">APO3</strain>
    </source>
</reference>
<sequence length="102" mass="11389">MNTINTTSPASGQSKYNLFPLFSGCFRPPTRAWQNELPHKRPPTLMDIDTDNSIPMCPMVKTAAPMPNPPAALYNLFTGLNNAYMKSPVTIQSKPHLFTTRH</sequence>
<evidence type="ECO:0000313" key="1">
    <source>
        <dbReference type="EMBL" id="ETV69518.1"/>
    </source>
</evidence>
<dbReference type="AlphaFoldDB" id="W4FSA6"/>
<proteinExistence type="predicted"/>
<dbReference type="RefSeq" id="XP_009841091.1">
    <property type="nucleotide sequence ID" value="XM_009842789.1"/>
</dbReference>
<organism evidence="1">
    <name type="scientific">Aphanomyces astaci</name>
    <name type="common">Crayfish plague agent</name>
    <dbReference type="NCBI Taxonomy" id="112090"/>
    <lineage>
        <taxon>Eukaryota</taxon>
        <taxon>Sar</taxon>
        <taxon>Stramenopiles</taxon>
        <taxon>Oomycota</taxon>
        <taxon>Saprolegniomycetes</taxon>
        <taxon>Saprolegniales</taxon>
        <taxon>Verrucalvaceae</taxon>
        <taxon>Aphanomyces</taxon>
    </lineage>
</organism>
<gene>
    <name evidence="1" type="ORF">H257_14880</name>
</gene>
<protein>
    <submittedName>
        <fullName evidence="1">Uncharacterized protein</fullName>
    </submittedName>
</protein>